<proteinExistence type="predicted"/>
<accession>A0AAE0GEH7</accession>
<comment type="caution">
    <text evidence="2">The sequence shown here is derived from an EMBL/GenBank/DDBJ whole genome shotgun (WGS) entry which is preliminary data.</text>
</comment>
<evidence type="ECO:0000313" key="2">
    <source>
        <dbReference type="EMBL" id="KAK3276507.1"/>
    </source>
</evidence>
<gene>
    <name evidence="2" type="ORF">CYMTET_15426</name>
</gene>
<feature type="region of interest" description="Disordered" evidence="1">
    <location>
        <begin position="511"/>
        <end position="544"/>
    </location>
</feature>
<reference evidence="2 3" key="1">
    <citation type="journal article" date="2015" name="Genome Biol. Evol.">
        <title>Comparative Genomics of a Bacterivorous Green Alga Reveals Evolutionary Causalities and Consequences of Phago-Mixotrophic Mode of Nutrition.</title>
        <authorList>
            <person name="Burns J.A."/>
            <person name="Paasch A."/>
            <person name="Narechania A."/>
            <person name="Kim E."/>
        </authorList>
    </citation>
    <scope>NUCLEOTIDE SEQUENCE [LARGE SCALE GENOMIC DNA]</scope>
    <source>
        <strain evidence="2 3">PLY_AMNH</strain>
    </source>
</reference>
<organism evidence="2 3">
    <name type="scientific">Cymbomonas tetramitiformis</name>
    <dbReference type="NCBI Taxonomy" id="36881"/>
    <lineage>
        <taxon>Eukaryota</taxon>
        <taxon>Viridiplantae</taxon>
        <taxon>Chlorophyta</taxon>
        <taxon>Pyramimonadophyceae</taxon>
        <taxon>Pyramimonadales</taxon>
        <taxon>Pyramimonadaceae</taxon>
        <taxon>Cymbomonas</taxon>
    </lineage>
</organism>
<protein>
    <submittedName>
        <fullName evidence="2">Uncharacterized protein</fullName>
    </submittedName>
</protein>
<name>A0AAE0GEH7_9CHLO</name>
<dbReference type="EMBL" id="LGRX02006518">
    <property type="protein sequence ID" value="KAK3276507.1"/>
    <property type="molecule type" value="Genomic_DNA"/>
</dbReference>
<feature type="compositionally biased region" description="Pro residues" evidence="1">
    <location>
        <begin position="511"/>
        <end position="522"/>
    </location>
</feature>
<sequence>MFYTSTDTGMRICRAEEHNKEQVSHRCEMNTMCKATFYLAVFCSLFSVAKTGTPADIDPQVSNGGFESTTITSMQYVTSVTGWTLSGTAILIPDGSLDWGGLSSDYGVNYLGLQGTGSYIEQTVTGLIDTRTYWVSVTIAVRPGNEGGKVALYIDGTQRWSKESSTTAFSVEGNNAFTASGTSVVIKVTNDSPAGDYTVFVDNIIISDGNPKVLNGDFEAQDDIDPCGKYFVALQDTDDYFEQYVHGLSPVGTYTLSFLYAARPIAIECQTCLSGARLALKIDDIQVWAAFPSSTGFITKEFTFTATKTYVKLRWENVSPVTAKLDNDKAVFIDNIVLPGTLLAADYDFETGGVEGCAVTGLAGNTSLAGQTWSGSLCIFKNGVTNSDGCNFDSYSGETYISLETPNTYVEQQVTPHTATDVIETWIITWRYAACKTPAKLGLYIFFDNFDRTLVWSGDVPNTGFVTGNYIWNVLGTTRRRPWTVRFENLSPGSDTEVYLDFITFVKAVSPPPSPPPPPPPLTRVGLAASPPPRPLGHLRPPRL</sequence>
<dbReference type="AlphaFoldDB" id="A0AAE0GEH7"/>
<evidence type="ECO:0000256" key="1">
    <source>
        <dbReference type="SAM" id="MobiDB-lite"/>
    </source>
</evidence>
<evidence type="ECO:0000313" key="3">
    <source>
        <dbReference type="Proteomes" id="UP001190700"/>
    </source>
</evidence>
<dbReference type="Proteomes" id="UP001190700">
    <property type="component" value="Unassembled WGS sequence"/>
</dbReference>
<keyword evidence="3" id="KW-1185">Reference proteome</keyword>